<keyword evidence="2" id="KW-1185">Reference proteome</keyword>
<dbReference type="Proteomes" id="UP000285060">
    <property type="component" value="Unassembled WGS sequence"/>
</dbReference>
<name>A0A418ASC3_9STRA</name>
<gene>
    <name evidence="1" type="ORF">DYB32_006302</name>
</gene>
<dbReference type="VEuPathDB" id="FungiDB:H310_11315"/>
<protein>
    <recommendedName>
        <fullName evidence="3">Peptidase A2 domain-containing protein</fullName>
    </recommendedName>
</protein>
<dbReference type="AlphaFoldDB" id="A0A418ASC3"/>
<accession>A0A418ASC3</accession>
<sequence>MHRKRVVKEASAAEEVMAAVAETGVKRQGQINVLAAKSNRRATNRVALVEDSVRVENILLDSGADVNVVLRGVTKALTAAAVPLEIVVQDKPQLVFHYGETAAPQKMSRRAAFGKLTLDTACGPLVLRGLKAWVDYTASSIDLIISRPVMEFLGFSMDDLLVEARQQKSEWDVSDGVDIPYSNMARVTRLMAESRDPPDPCLEDSDAVCHT</sequence>
<reference evidence="1 2" key="1">
    <citation type="submission" date="2018-08" db="EMBL/GenBank/DDBJ databases">
        <title>Aphanomyces genome sequencing and annotation.</title>
        <authorList>
            <person name="Minardi D."/>
            <person name="Oidtmann B."/>
            <person name="Van Der Giezen M."/>
            <person name="Studholme D.J."/>
        </authorList>
    </citation>
    <scope>NUCLEOTIDE SEQUENCE [LARGE SCALE GENOMIC DNA]</scope>
    <source>
        <strain evidence="1 2">NJM0002</strain>
    </source>
</reference>
<proteinExistence type="predicted"/>
<organism evidence="1 2">
    <name type="scientific">Aphanomyces invadans</name>
    <dbReference type="NCBI Taxonomy" id="157072"/>
    <lineage>
        <taxon>Eukaryota</taxon>
        <taxon>Sar</taxon>
        <taxon>Stramenopiles</taxon>
        <taxon>Oomycota</taxon>
        <taxon>Saprolegniomycetes</taxon>
        <taxon>Saprolegniales</taxon>
        <taxon>Verrucalvaceae</taxon>
        <taxon>Aphanomyces</taxon>
    </lineage>
</organism>
<evidence type="ECO:0008006" key="3">
    <source>
        <dbReference type="Google" id="ProtNLM"/>
    </source>
</evidence>
<evidence type="ECO:0000313" key="1">
    <source>
        <dbReference type="EMBL" id="RHY28056.1"/>
    </source>
</evidence>
<dbReference type="EMBL" id="QUSY01000654">
    <property type="protein sequence ID" value="RHY28056.1"/>
    <property type="molecule type" value="Genomic_DNA"/>
</dbReference>
<comment type="caution">
    <text evidence="1">The sequence shown here is derived from an EMBL/GenBank/DDBJ whole genome shotgun (WGS) entry which is preliminary data.</text>
</comment>
<evidence type="ECO:0000313" key="2">
    <source>
        <dbReference type="Proteomes" id="UP000285060"/>
    </source>
</evidence>